<evidence type="ECO:0000313" key="3">
    <source>
        <dbReference type="EMBL" id="NKY86172.1"/>
    </source>
</evidence>
<dbReference type="InterPro" id="IPR051164">
    <property type="entry name" value="NmrA-like_oxidored"/>
</dbReference>
<name>A0A7X6LYN6_9NOCA</name>
<dbReference type="PANTHER" id="PTHR42748">
    <property type="entry name" value="NITROGEN METABOLITE REPRESSION PROTEIN NMRA FAMILY MEMBER"/>
    <property type="match status" value="1"/>
</dbReference>
<dbReference type="InterPro" id="IPR036291">
    <property type="entry name" value="NAD(P)-bd_dom_sf"/>
</dbReference>
<dbReference type="PANTHER" id="PTHR42748:SF3">
    <property type="entry name" value="BLL4366 PROTEIN"/>
    <property type="match status" value="1"/>
</dbReference>
<gene>
    <name evidence="3" type="ORF">HGA07_11110</name>
</gene>
<accession>A0A7X6LYN6</accession>
<dbReference type="EMBL" id="JAAXPE010000008">
    <property type="protein sequence ID" value="NKY86172.1"/>
    <property type="molecule type" value="Genomic_DNA"/>
</dbReference>
<dbReference type="InterPro" id="IPR016040">
    <property type="entry name" value="NAD(P)-bd_dom"/>
</dbReference>
<protein>
    <submittedName>
        <fullName evidence="3">NAD(P)H-binding protein</fullName>
    </submittedName>
</protein>
<reference evidence="3 4" key="1">
    <citation type="submission" date="2020-04" db="EMBL/GenBank/DDBJ databases">
        <title>MicrobeNet Type strains.</title>
        <authorList>
            <person name="Nicholson A.C."/>
        </authorList>
    </citation>
    <scope>NUCLEOTIDE SEQUENCE [LARGE SCALE GENOMIC DNA]</scope>
    <source>
        <strain evidence="3 4">DSM 44445</strain>
    </source>
</reference>
<proteinExistence type="predicted"/>
<organism evidence="3 4">
    <name type="scientific">Nocardia veterana</name>
    <dbReference type="NCBI Taxonomy" id="132249"/>
    <lineage>
        <taxon>Bacteria</taxon>
        <taxon>Bacillati</taxon>
        <taxon>Actinomycetota</taxon>
        <taxon>Actinomycetes</taxon>
        <taxon>Mycobacteriales</taxon>
        <taxon>Nocardiaceae</taxon>
        <taxon>Nocardia</taxon>
    </lineage>
</organism>
<keyword evidence="4" id="KW-1185">Reference proteome</keyword>
<comment type="caution">
    <text evidence="3">The sequence shown here is derived from an EMBL/GenBank/DDBJ whole genome shotgun (WGS) entry which is preliminary data.</text>
</comment>
<dbReference type="Gene3D" id="3.40.50.720">
    <property type="entry name" value="NAD(P)-binding Rossmann-like Domain"/>
    <property type="match status" value="1"/>
</dbReference>
<dbReference type="RefSeq" id="WP_051031731.1">
    <property type="nucleotide sequence ID" value="NZ_CAWPHS010000078.1"/>
</dbReference>
<dbReference type="AlphaFoldDB" id="A0A7X6LYN6"/>
<keyword evidence="1" id="KW-0521">NADP</keyword>
<evidence type="ECO:0000313" key="4">
    <source>
        <dbReference type="Proteomes" id="UP000523447"/>
    </source>
</evidence>
<evidence type="ECO:0000256" key="1">
    <source>
        <dbReference type="ARBA" id="ARBA00022857"/>
    </source>
</evidence>
<evidence type="ECO:0000259" key="2">
    <source>
        <dbReference type="Pfam" id="PF13460"/>
    </source>
</evidence>
<dbReference type="Pfam" id="PF13460">
    <property type="entry name" value="NAD_binding_10"/>
    <property type="match status" value="1"/>
</dbReference>
<feature type="domain" description="NAD(P)-binding" evidence="2">
    <location>
        <begin position="21"/>
        <end position="147"/>
    </location>
</feature>
<sequence>MTSRKNTNSVPGQPTKVAVLGGTGLIGTRIVAALSAAGHDASALSRSTGVDLFTGRGLADALTDVEVVVDATQAPVPDDSAAEFFRATVGNLHTAAQQAGVRHLVLLSIVGVDRAPDLGYYRAKTLQEQLFASGPIPYSIVRATQFFEYLDEIISWTSDADTVRLPATELQPIAAAEAARFVAEVAAGRPLQGTVEVVGPEIAGLDELGRTILTARGDRRAVVTDPTAGPFALAPRTALTAAAPAYTAPTRYRDWLAGDTSVAHGR</sequence>
<dbReference type="Proteomes" id="UP000523447">
    <property type="component" value="Unassembled WGS sequence"/>
</dbReference>
<dbReference type="SUPFAM" id="SSF51735">
    <property type="entry name" value="NAD(P)-binding Rossmann-fold domains"/>
    <property type="match status" value="1"/>
</dbReference>